<feature type="compositionally biased region" description="Basic and acidic residues" evidence="1">
    <location>
        <begin position="206"/>
        <end position="238"/>
    </location>
</feature>
<name>A0A1E1W6X2_PECGO</name>
<feature type="compositionally biased region" description="Basic and acidic residues" evidence="1">
    <location>
        <begin position="133"/>
        <end position="149"/>
    </location>
</feature>
<dbReference type="OrthoDB" id="2019504at2759"/>
<dbReference type="AlphaFoldDB" id="A0A1E1W6X2"/>
<feature type="region of interest" description="Disordered" evidence="1">
    <location>
        <begin position="100"/>
        <end position="275"/>
    </location>
</feature>
<feature type="region of interest" description="Disordered" evidence="1">
    <location>
        <begin position="295"/>
        <end position="327"/>
    </location>
</feature>
<protein>
    <submittedName>
        <fullName evidence="2">Uncharacterized protein</fullName>
    </submittedName>
</protein>
<sequence>HKRAKICMQRFQQLANKEYPLAIKPEEVPAEVVVKPKVGRAARSLLTLEKTLLPASDELALRGLSRKHRKRLLAKSRAGLSIVEDVAALTATHNNAAGDWKVEEAAEGKNTKGKPEDTSNKENVNKKNKKRKADKENGDSPTKKKKVDDTLVENNKIQKQKNKKQAKSEPKLNAQKGDAKNIQKTQSGAQKPEKHIQKSKNAPTIIKEKSKTDKPKLDMEKPKPETAKQKKPEPEKKQNSAIKVKNAPTLVTKKAKIYQKQLSPKEKKDKTSFDTPKKVKFVLKNNSMQGTIDYYKSVRQSPKIPFDSSRKPSKTNLKPSTPSPINPFFKKKWKITH</sequence>
<feature type="compositionally biased region" description="Basic and acidic residues" evidence="1">
    <location>
        <begin position="100"/>
        <end position="125"/>
    </location>
</feature>
<reference evidence="2" key="1">
    <citation type="submission" date="2015-09" db="EMBL/GenBank/DDBJ databases">
        <title>De novo assembly of Pectinophora gossypiella (Pink Bollworm) gut transcriptome.</title>
        <authorList>
            <person name="Tassone E.E."/>
        </authorList>
    </citation>
    <scope>NUCLEOTIDE SEQUENCE</scope>
</reference>
<evidence type="ECO:0000313" key="2">
    <source>
        <dbReference type="EMBL" id="JAT82746.1"/>
    </source>
</evidence>
<proteinExistence type="predicted"/>
<evidence type="ECO:0000256" key="1">
    <source>
        <dbReference type="SAM" id="MobiDB-lite"/>
    </source>
</evidence>
<gene>
    <name evidence="2" type="ORF">g.10550</name>
</gene>
<feature type="non-terminal residue" evidence="2">
    <location>
        <position position="1"/>
    </location>
</feature>
<organism evidence="2">
    <name type="scientific">Pectinophora gossypiella</name>
    <name type="common">Cotton pink bollworm</name>
    <name type="synonym">Depressaria gossypiella</name>
    <dbReference type="NCBI Taxonomy" id="13191"/>
    <lineage>
        <taxon>Eukaryota</taxon>
        <taxon>Metazoa</taxon>
        <taxon>Ecdysozoa</taxon>
        <taxon>Arthropoda</taxon>
        <taxon>Hexapoda</taxon>
        <taxon>Insecta</taxon>
        <taxon>Pterygota</taxon>
        <taxon>Neoptera</taxon>
        <taxon>Endopterygota</taxon>
        <taxon>Lepidoptera</taxon>
        <taxon>Glossata</taxon>
        <taxon>Ditrysia</taxon>
        <taxon>Gelechioidea</taxon>
        <taxon>Gelechiidae</taxon>
        <taxon>Apatetrinae</taxon>
        <taxon>Pectinophora</taxon>
    </lineage>
</organism>
<feature type="compositionally biased region" description="Basic and acidic residues" evidence="1">
    <location>
        <begin position="263"/>
        <end position="275"/>
    </location>
</feature>
<dbReference type="EMBL" id="GDQN01008308">
    <property type="protein sequence ID" value="JAT82746.1"/>
    <property type="molecule type" value="Transcribed_RNA"/>
</dbReference>
<accession>A0A1E1W6X2</accession>